<proteinExistence type="predicted"/>
<evidence type="ECO:0000313" key="2">
    <source>
        <dbReference type="Proteomes" id="UP000694864"/>
    </source>
</evidence>
<feature type="compositionally biased region" description="Polar residues" evidence="1">
    <location>
        <begin position="193"/>
        <end position="204"/>
    </location>
</feature>
<keyword evidence="2" id="KW-1185">Reference proteome</keyword>
<reference evidence="3" key="2">
    <citation type="submission" date="2025-08" db="UniProtKB">
        <authorList>
            <consortium name="RefSeq"/>
        </authorList>
    </citation>
    <scope>IDENTIFICATION</scope>
    <source>
        <tissue evidence="3">Leaf</tissue>
    </source>
</reference>
<evidence type="ECO:0000313" key="3">
    <source>
        <dbReference type="RefSeq" id="XP_010419029.1"/>
    </source>
</evidence>
<reference evidence="2" key="1">
    <citation type="journal article" date="2014" name="Nat. Commun.">
        <title>The emerging biofuel crop Camelina sativa retains a highly undifferentiated hexaploid genome structure.</title>
        <authorList>
            <person name="Kagale S."/>
            <person name="Koh C."/>
            <person name="Nixon J."/>
            <person name="Bollina V."/>
            <person name="Clarke W.E."/>
            <person name="Tuteja R."/>
            <person name="Spillane C."/>
            <person name="Robinson S.J."/>
            <person name="Links M.G."/>
            <person name="Clarke C."/>
            <person name="Higgins E.E."/>
            <person name="Huebert T."/>
            <person name="Sharpe A.G."/>
            <person name="Parkin I.A."/>
        </authorList>
    </citation>
    <scope>NUCLEOTIDE SEQUENCE [LARGE SCALE GENOMIC DNA]</scope>
    <source>
        <strain evidence="2">cv. DH55</strain>
    </source>
</reference>
<organism evidence="2 3">
    <name type="scientific">Camelina sativa</name>
    <name type="common">False flax</name>
    <name type="synonym">Myagrum sativum</name>
    <dbReference type="NCBI Taxonomy" id="90675"/>
    <lineage>
        <taxon>Eukaryota</taxon>
        <taxon>Viridiplantae</taxon>
        <taxon>Streptophyta</taxon>
        <taxon>Embryophyta</taxon>
        <taxon>Tracheophyta</taxon>
        <taxon>Spermatophyta</taxon>
        <taxon>Magnoliopsida</taxon>
        <taxon>eudicotyledons</taxon>
        <taxon>Gunneridae</taxon>
        <taxon>Pentapetalae</taxon>
        <taxon>rosids</taxon>
        <taxon>malvids</taxon>
        <taxon>Brassicales</taxon>
        <taxon>Brassicaceae</taxon>
        <taxon>Camelineae</taxon>
        <taxon>Camelina</taxon>
    </lineage>
</organism>
<dbReference type="RefSeq" id="XP_010419029.1">
    <property type="nucleotide sequence ID" value="XM_010420727.1"/>
</dbReference>
<protein>
    <submittedName>
        <fullName evidence="3">Uncharacterized protein</fullName>
    </submittedName>
</protein>
<feature type="compositionally biased region" description="Acidic residues" evidence="1">
    <location>
        <begin position="284"/>
        <end position="298"/>
    </location>
</feature>
<accession>A0ABM0T0P9</accession>
<dbReference type="PANTHER" id="PTHR46155">
    <property type="entry name" value="BIFUNCTIONAL INHIBITOR/LIPID-TRANSFER PROTEIN/SEED STORAGE 2S ALBUMIN SUPERFAMILY PROTEIN"/>
    <property type="match status" value="1"/>
</dbReference>
<feature type="region of interest" description="Disordered" evidence="1">
    <location>
        <begin position="267"/>
        <end position="332"/>
    </location>
</feature>
<feature type="compositionally biased region" description="Basic and acidic residues" evidence="1">
    <location>
        <begin position="301"/>
        <end position="332"/>
    </location>
</feature>
<dbReference type="Proteomes" id="UP000694864">
    <property type="component" value="Chromosome 7"/>
</dbReference>
<evidence type="ECO:0000256" key="1">
    <source>
        <dbReference type="SAM" id="MobiDB-lite"/>
    </source>
</evidence>
<feature type="region of interest" description="Disordered" evidence="1">
    <location>
        <begin position="238"/>
        <end position="257"/>
    </location>
</feature>
<feature type="region of interest" description="Disordered" evidence="1">
    <location>
        <begin position="82"/>
        <end position="103"/>
    </location>
</feature>
<dbReference type="PANTHER" id="PTHR46155:SF1">
    <property type="entry name" value="BIFUNCTIONAL INHIBITOR_LIPID-TRANSFER PROTEIN_SEED STORAGE 2S ALBUMIN SUPERFAMILY PROTEIN"/>
    <property type="match status" value="1"/>
</dbReference>
<name>A0ABM0T0P9_CAMSA</name>
<dbReference type="GeneID" id="104704681"/>
<sequence length="372" mass="41721">MDFKMMIEQVDENRGASENNEDIEEINEHDCTPERLSPVMLRRSQRERHVPKYLADYVLLAEEEGEMLLLSIQETSETHPVEHRLSHCPNSPIEPPSETPVETPVESTVETPVETPIETPINLPVETPVETPVEPPVEMPVETPVEMPVETPVELPVEPPVELPVETPVETLVETPVELPVELPVKPPVEPPSRTTGQASGSMDTTKKFVELSQRMECSYNDLNVKFKALNSKMRYMEGQSASTSSPKPGQFPGKAVQNPKEFANAFTLRSGKTLPPRQVVPDTAEDSEELDGEDFVQDEAQVKDPVEAVKDPNEPLHQPEPETVKEPVVSDDKPARFIPSLYKPALPFPVRFKKQLTEKYKALFEQQVKKS</sequence>
<gene>
    <name evidence="3" type="primary">LOC104704681</name>
</gene>
<feature type="region of interest" description="Disordered" evidence="1">
    <location>
        <begin position="183"/>
        <end position="205"/>
    </location>
</feature>